<reference evidence="1" key="1">
    <citation type="journal article" date="2014" name="Front. Microbiol.">
        <title>High frequency of phylogenetically diverse reductive dehalogenase-homologous genes in deep subseafloor sedimentary metagenomes.</title>
        <authorList>
            <person name="Kawai M."/>
            <person name="Futagami T."/>
            <person name="Toyoda A."/>
            <person name="Takaki Y."/>
            <person name="Nishi S."/>
            <person name="Hori S."/>
            <person name="Arai W."/>
            <person name="Tsubouchi T."/>
            <person name="Morono Y."/>
            <person name="Uchiyama I."/>
            <person name="Ito T."/>
            <person name="Fujiyama A."/>
            <person name="Inagaki F."/>
            <person name="Takami H."/>
        </authorList>
    </citation>
    <scope>NUCLEOTIDE SEQUENCE</scope>
    <source>
        <strain evidence="1">Expedition CK06-06</strain>
    </source>
</reference>
<gene>
    <name evidence="1" type="ORF">S03H2_30664</name>
</gene>
<feature type="non-terminal residue" evidence="1">
    <location>
        <position position="1"/>
    </location>
</feature>
<evidence type="ECO:0000313" key="1">
    <source>
        <dbReference type="EMBL" id="GAH57906.1"/>
    </source>
</evidence>
<name>X1GJ02_9ZZZZ</name>
<sequence length="66" mass="7022">EISHVAEMNPRLDIDILGASSDHLIMDAKETNLEPGDQVILDVDYGAMLAAMTSPYVGDKSGDSST</sequence>
<accession>X1GJ02</accession>
<proteinExistence type="predicted"/>
<organism evidence="1">
    <name type="scientific">marine sediment metagenome</name>
    <dbReference type="NCBI Taxonomy" id="412755"/>
    <lineage>
        <taxon>unclassified sequences</taxon>
        <taxon>metagenomes</taxon>
        <taxon>ecological metagenomes</taxon>
    </lineage>
</organism>
<protein>
    <submittedName>
        <fullName evidence="1">Uncharacterized protein</fullName>
    </submittedName>
</protein>
<dbReference type="AlphaFoldDB" id="X1GJ02"/>
<comment type="caution">
    <text evidence="1">The sequence shown here is derived from an EMBL/GenBank/DDBJ whole genome shotgun (WGS) entry which is preliminary data.</text>
</comment>
<dbReference type="EMBL" id="BARU01018559">
    <property type="protein sequence ID" value="GAH57906.1"/>
    <property type="molecule type" value="Genomic_DNA"/>
</dbReference>